<dbReference type="PANTHER" id="PTHR36450:SF1">
    <property type="entry name" value="THIOREDOXIN"/>
    <property type="match status" value="1"/>
</dbReference>
<dbReference type="SUPFAM" id="SSF52833">
    <property type="entry name" value="Thioredoxin-like"/>
    <property type="match status" value="1"/>
</dbReference>
<gene>
    <name evidence="2" type="ORF">A2161_13230</name>
</gene>
<dbReference type="AlphaFoldDB" id="A0A1F7RPP8"/>
<dbReference type="Gene3D" id="3.40.30.10">
    <property type="entry name" value="Glutaredoxin"/>
    <property type="match status" value="1"/>
</dbReference>
<sequence>MREYNRETGQPVAEDENVTEIKVLGPGCAQCHSLTEKIKKSLAEMNLAIGVEEVKDLKEISQHGVFGTPALIINGKLKITGRVPSDKQLKSWLEELRPSAQRKT</sequence>
<dbReference type="InterPro" id="IPR012336">
    <property type="entry name" value="Thioredoxin-like_fold"/>
</dbReference>
<dbReference type="EMBL" id="MGDD01000266">
    <property type="protein sequence ID" value="OGL43536.1"/>
    <property type="molecule type" value="Genomic_DNA"/>
</dbReference>
<proteinExistence type="predicted"/>
<dbReference type="Pfam" id="PF13192">
    <property type="entry name" value="Thioredoxin_3"/>
    <property type="match status" value="1"/>
</dbReference>
<dbReference type="NCBIfam" id="TIGR00412">
    <property type="entry name" value="redox_disulf_2"/>
    <property type="match status" value="1"/>
</dbReference>
<organism evidence="2 3">
    <name type="scientific">Candidatus Schekmanbacteria bacterium RBG_13_48_7</name>
    <dbReference type="NCBI Taxonomy" id="1817878"/>
    <lineage>
        <taxon>Bacteria</taxon>
        <taxon>Candidatus Schekmaniibacteriota</taxon>
    </lineage>
</organism>
<dbReference type="InterPro" id="IPR005243">
    <property type="entry name" value="THIRX-like_proc"/>
</dbReference>
<dbReference type="PANTHER" id="PTHR36450">
    <property type="entry name" value="THIOREDOXIN"/>
    <property type="match status" value="1"/>
</dbReference>
<comment type="caution">
    <text evidence="2">The sequence shown here is derived from an EMBL/GenBank/DDBJ whole genome shotgun (WGS) entry which is preliminary data.</text>
</comment>
<dbReference type="InterPro" id="IPR036249">
    <property type="entry name" value="Thioredoxin-like_sf"/>
</dbReference>
<evidence type="ECO:0000313" key="3">
    <source>
        <dbReference type="Proteomes" id="UP000179266"/>
    </source>
</evidence>
<feature type="domain" description="Thioredoxin-like fold" evidence="1">
    <location>
        <begin position="20"/>
        <end position="94"/>
    </location>
</feature>
<dbReference type="Proteomes" id="UP000179266">
    <property type="component" value="Unassembled WGS sequence"/>
</dbReference>
<accession>A0A1F7RPP8</accession>
<reference evidence="2 3" key="1">
    <citation type="journal article" date="2016" name="Nat. Commun.">
        <title>Thousands of microbial genomes shed light on interconnected biogeochemical processes in an aquifer system.</title>
        <authorList>
            <person name="Anantharaman K."/>
            <person name="Brown C.T."/>
            <person name="Hug L.A."/>
            <person name="Sharon I."/>
            <person name="Castelle C.J."/>
            <person name="Probst A.J."/>
            <person name="Thomas B.C."/>
            <person name="Singh A."/>
            <person name="Wilkins M.J."/>
            <person name="Karaoz U."/>
            <person name="Brodie E.L."/>
            <person name="Williams K.H."/>
            <person name="Hubbard S.S."/>
            <person name="Banfield J.F."/>
        </authorList>
    </citation>
    <scope>NUCLEOTIDE SEQUENCE [LARGE SCALE GENOMIC DNA]</scope>
</reference>
<name>A0A1F7RPP8_9BACT</name>
<protein>
    <recommendedName>
        <fullName evidence="1">Thioredoxin-like fold domain-containing protein</fullName>
    </recommendedName>
</protein>
<evidence type="ECO:0000259" key="1">
    <source>
        <dbReference type="Pfam" id="PF13192"/>
    </source>
</evidence>
<evidence type="ECO:0000313" key="2">
    <source>
        <dbReference type="EMBL" id="OGL43536.1"/>
    </source>
</evidence>